<sequence>MVYRKRGMYVMRSVLFTDRERPVVRPEAPEPSSRDSAPSEPSAEDTGFQVAGMEHGQKQTRGLEMRTQNRIDREIVGQYGTYPEAEKQYGTYPEAKRKHSTYLEAQGLYGMDPHQHTYFERQYVTDLSTARPPSHSRYLRPRQVPRILQKHPNISEFSTLQNFRSLPLETQLSAKPLQKMGKEKKRAREDKGEREVIYKEMGHDKRRETTLVEKETRRKPEKDHDRKRRKELAEESVTSRSPKQFRKHWKKERVMEKECDQDMVYEDWEPLQQVRQRRPSRARVAPYDLVSGQESRRREGTRPRLLRDTATGFQWRKLELDRLQKEGYRTIYSDGWEEEEGLYEGAEDLAKHDAYSVKKIHDPGPLVNTRREHKSKQKGNLIHPPPYVPPPAYSDQHRIFSAQRQHQPLKAVDLKRISLDVKTSSSSPTRELSVQVGSDSHELNDVHSKLIPSHNFTKEVTQPKVQEGLKKEKVAETEKRKTFNQIYKSLIGWKVSQGFGTWGGSSKRQEDEVKLNRQKAACLAQAEKVDDIYETIEFESLPLKTKTASEQKSRSTSPPELARAGIRPGDGRASCLVFNHNKEHLPTAKSFTLPRAAKEPQQLCQDMEKRPEEQDMHTEIRKKMIRRERNVGKVPKQYPLMLKEYERQKNNFEDYEDIAPYSHVRPTPRGVLKDELPYDWGLTYAANQPQLVQKRMAFRELSNSRVLTESTQIYPVQSDYARQPKTQNQADFGYADGRMPHYSQTLPRKKKPLGMVIEGKNFLDGRSQSLEQGGSVLYGGLLLENVEQRRVSRHDPSHPRWMELVKANTLPRQTAATWNRYERDFQPFRTSYETPRARSHQTERKPTSEQPPEWTEASESVVKENQTSKKESNGVFIIDATCVLIRAEYIFPPKKEQVKYLHNGRTKTSGNKRESDLECLSEQDHHRPDSRDGKHSVRSPCQKRVQNKQLGHQLEKSGLETNNGWSTSFLHSPRMERIDPVSVPKPQVVQDRASRILGLSVIDLEHTLGAKSVEPVNSQQNRNECSTYKSRGSNLRALSQAQDGNHSQQNESIRSQNGPQSSNYPTSGPANQRGLHVSTPAQVSQQESLLKEYSLGQIKFSAETEMSEEHGNHHSGDTPLFTAQAAPGSQCTRRRITERGEPGSLSLTVETVAECSLHQAVTGESGNEPSHTKDKSFTGQLAASLENKVANSLVEEECNKAQKHPYPKLSFTCEAEPKKADVEHSFDLVKEETWDKSAKVLTDGEERNDQVSLQEQDYPQVALPKETGTTQVRKEEPLERFHVEKTNVQKLLMTDEVCSGTLEEGVRCTMQEELYDTGTFLQKIQPTTAFSKAAENGVADNLSGCPSSGYTCRAAAPFSVTKRRGFYAKDLHEAVSRIRRHTAPDSDSDDEQEHESSISERMASQKIELLQTECQEKDTMVYSSSESNDSDATVIMRDSEEKKRPDLALEEPTNASSTDAVNRWLVFSEQVQEIALQPSESKDLDSEPDSSTATLAPPPKNQPGTIVTTEIGLLGTSKKPGSDLSACIEEILQELNKAEIDFFGTAGANQGSSTDLMEHLGE</sequence>
<feature type="region of interest" description="Disordered" evidence="1">
    <location>
        <begin position="545"/>
        <end position="566"/>
    </location>
</feature>
<gene>
    <name evidence="2" type="ORF">NDU88_001336</name>
</gene>
<comment type="caution">
    <text evidence="2">The sequence shown here is derived from an EMBL/GenBank/DDBJ whole genome shotgun (WGS) entry which is preliminary data.</text>
</comment>
<evidence type="ECO:0000313" key="2">
    <source>
        <dbReference type="EMBL" id="KAJ1160843.1"/>
    </source>
</evidence>
<dbReference type="Pfam" id="PF15498">
    <property type="entry name" value="Dendrin"/>
    <property type="match status" value="2"/>
</dbReference>
<feature type="region of interest" description="Disordered" evidence="1">
    <location>
        <begin position="1378"/>
        <end position="1402"/>
    </location>
</feature>
<dbReference type="InterPro" id="IPR026500">
    <property type="entry name" value="Dendrin"/>
</dbReference>
<reference evidence="2" key="1">
    <citation type="journal article" date="2022" name="bioRxiv">
        <title>Sequencing and chromosome-scale assembly of the giantPleurodeles waltlgenome.</title>
        <authorList>
            <person name="Brown T."/>
            <person name="Elewa A."/>
            <person name="Iarovenko S."/>
            <person name="Subramanian E."/>
            <person name="Araus A.J."/>
            <person name="Petzold A."/>
            <person name="Susuki M."/>
            <person name="Suzuki K.-i.T."/>
            <person name="Hayashi T."/>
            <person name="Toyoda A."/>
            <person name="Oliveira C."/>
            <person name="Osipova E."/>
            <person name="Leigh N.D."/>
            <person name="Simon A."/>
            <person name="Yun M.H."/>
        </authorList>
    </citation>
    <scope>NUCLEOTIDE SEQUENCE</scope>
    <source>
        <strain evidence="2">20211129_DDA</strain>
        <tissue evidence="2">Liver</tissue>
    </source>
</reference>
<accession>A0AAV7SCB3</accession>
<keyword evidence="3" id="KW-1185">Reference proteome</keyword>
<name>A0AAV7SCB3_PLEWA</name>
<feature type="region of interest" description="Disordered" evidence="1">
    <location>
        <begin position="829"/>
        <end position="870"/>
    </location>
</feature>
<feature type="compositionally biased region" description="Polar residues" evidence="1">
    <location>
        <begin position="1040"/>
        <end position="1070"/>
    </location>
</feature>
<proteinExistence type="predicted"/>
<evidence type="ECO:0000313" key="3">
    <source>
        <dbReference type="Proteomes" id="UP001066276"/>
    </source>
</evidence>
<feature type="compositionally biased region" description="Basic and acidic residues" evidence="1">
    <location>
        <begin position="1107"/>
        <end position="1116"/>
    </location>
</feature>
<feature type="region of interest" description="Disordered" evidence="1">
    <location>
        <begin position="902"/>
        <end position="965"/>
    </location>
</feature>
<feature type="region of interest" description="Disordered" evidence="1">
    <location>
        <begin position="1040"/>
        <end position="1087"/>
    </location>
</feature>
<dbReference type="Proteomes" id="UP001066276">
    <property type="component" value="Chromosome 4_2"/>
</dbReference>
<feature type="compositionally biased region" description="Basic and acidic residues" evidence="1">
    <location>
        <begin position="186"/>
        <end position="224"/>
    </location>
</feature>
<feature type="region of interest" description="Disordered" evidence="1">
    <location>
        <begin position="1105"/>
        <end position="1130"/>
    </location>
</feature>
<protein>
    <submittedName>
        <fullName evidence="2">Uncharacterized protein</fullName>
    </submittedName>
</protein>
<feature type="region of interest" description="Disordered" evidence="1">
    <location>
        <begin position="171"/>
        <end position="249"/>
    </location>
</feature>
<feature type="compositionally biased region" description="Basic and acidic residues" evidence="1">
    <location>
        <begin position="911"/>
        <end position="935"/>
    </location>
</feature>
<dbReference type="PANTHER" id="PTHR16757">
    <property type="entry name" value="DENDRIN"/>
    <property type="match status" value="1"/>
</dbReference>
<feature type="region of interest" description="Disordered" evidence="1">
    <location>
        <begin position="1478"/>
        <end position="1505"/>
    </location>
</feature>
<evidence type="ECO:0000256" key="1">
    <source>
        <dbReference type="SAM" id="MobiDB-lite"/>
    </source>
</evidence>
<feature type="region of interest" description="Disordered" evidence="1">
    <location>
        <begin position="361"/>
        <end position="387"/>
    </location>
</feature>
<feature type="region of interest" description="Disordered" evidence="1">
    <location>
        <begin position="21"/>
        <end position="61"/>
    </location>
</feature>
<dbReference type="PANTHER" id="PTHR16757:SF1">
    <property type="entry name" value="DENDRIN"/>
    <property type="match status" value="1"/>
</dbReference>
<dbReference type="EMBL" id="JANPWB010000008">
    <property type="protein sequence ID" value="KAJ1160843.1"/>
    <property type="molecule type" value="Genomic_DNA"/>
</dbReference>
<organism evidence="2 3">
    <name type="scientific">Pleurodeles waltl</name>
    <name type="common">Iberian ribbed newt</name>
    <dbReference type="NCBI Taxonomy" id="8319"/>
    <lineage>
        <taxon>Eukaryota</taxon>
        <taxon>Metazoa</taxon>
        <taxon>Chordata</taxon>
        <taxon>Craniata</taxon>
        <taxon>Vertebrata</taxon>
        <taxon>Euteleostomi</taxon>
        <taxon>Amphibia</taxon>
        <taxon>Batrachia</taxon>
        <taxon>Caudata</taxon>
        <taxon>Salamandroidea</taxon>
        <taxon>Salamandridae</taxon>
        <taxon>Pleurodelinae</taxon>
        <taxon>Pleurodeles</taxon>
    </lineage>
</organism>